<proteinExistence type="predicted"/>
<dbReference type="PANTHER" id="PTHR34538:SF10">
    <property type="entry name" value="GENOME ASSEMBLY, CHROMOSOME: A06"/>
    <property type="match status" value="1"/>
</dbReference>
<dbReference type="PANTHER" id="PTHR34538">
    <property type="entry name" value="EXPRESSED PROTEIN"/>
    <property type="match status" value="1"/>
</dbReference>
<reference evidence="1 2" key="1">
    <citation type="submission" date="2024-04" db="EMBL/GenBank/DDBJ databases">
        <authorList>
            <person name="Fracassetti M."/>
        </authorList>
    </citation>
    <scope>NUCLEOTIDE SEQUENCE [LARGE SCALE GENOMIC DNA]</scope>
</reference>
<protein>
    <submittedName>
        <fullName evidence="1">Uncharacterized protein</fullName>
    </submittedName>
</protein>
<dbReference type="AlphaFoldDB" id="A0AAV2DFS1"/>
<evidence type="ECO:0000313" key="2">
    <source>
        <dbReference type="Proteomes" id="UP001497516"/>
    </source>
</evidence>
<dbReference type="Proteomes" id="UP001497516">
    <property type="component" value="Chromosome 2"/>
</dbReference>
<keyword evidence="2" id="KW-1185">Reference proteome</keyword>
<dbReference type="EMBL" id="OZ034815">
    <property type="protein sequence ID" value="CAL1372725.1"/>
    <property type="molecule type" value="Genomic_DNA"/>
</dbReference>
<evidence type="ECO:0000313" key="1">
    <source>
        <dbReference type="EMBL" id="CAL1372725.1"/>
    </source>
</evidence>
<gene>
    <name evidence="1" type="ORF">LTRI10_LOCUS14707</name>
</gene>
<sequence length="108" mass="12181">MGLAGKLESVKSFSRKQCRSLFWRVRAAVKKAMKNRWGSQHGKKKFQYDPSSYALNFDDSCRQFSSSTSAAAGEIGYCYPLKVAGNNVDGNSIFTIWVYVVWVESFGF</sequence>
<organism evidence="1 2">
    <name type="scientific">Linum trigynum</name>
    <dbReference type="NCBI Taxonomy" id="586398"/>
    <lineage>
        <taxon>Eukaryota</taxon>
        <taxon>Viridiplantae</taxon>
        <taxon>Streptophyta</taxon>
        <taxon>Embryophyta</taxon>
        <taxon>Tracheophyta</taxon>
        <taxon>Spermatophyta</taxon>
        <taxon>Magnoliopsida</taxon>
        <taxon>eudicotyledons</taxon>
        <taxon>Gunneridae</taxon>
        <taxon>Pentapetalae</taxon>
        <taxon>rosids</taxon>
        <taxon>fabids</taxon>
        <taxon>Malpighiales</taxon>
        <taxon>Linaceae</taxon>
        <taxon>Linum</taxon>
    </lineage>
</organism>
<accession>A0AAV2DFS1</accession>
<name>A0AAV2DFS1_9ROSI</name>